<dbReference type="PROSITE" id="PS51191">
    <property type="entry name" value="FEMABX"/>
    <property type="match status" value="1"/>
</dbReference>
<dbReference type="Proteomes" id="UP000230731">
    <property type="component" value="Unassembled WGS sequence"/>
</dbReference>
<gene>
    <name evidence="1" type="ORF">COT71_03835</name>
</gene>
<dbReference type="EMBL" id="PEZP01000043">
    <property type="protein sequence ID" value="PIT97853.1"/>
    <property type="molecule type" value="Genomic_DNA"/>
</dbReference>
<comment type="caution">
    <text evidence="1">The sequence shown here is derived from an EMBL/GenBank/DDBJ whole genome shotgun (WGS) entry which is preliminary data.</text>
</comment>
<dbReference type="GO" id="GO:0016755">
    <property type="term" value="F:aminoacyltransferase activity"/>
    <property type="evidence" value="ECO:0007669"/>
    <property type="project" value="InterPro"/>
</dbReference>
<evidence type="ECO:0000313" key="2">
    <source>
        <dbReference type="Proteomes" id="UP000230731"/>
    </source>
</evidence>
<dbReference type="SUPFAM" id="SSF55729">
    <property type="entry name" value="Acyl-CoA N-acyltransferases (Nat)"/>
    <property type="match status" value="1"/>
</dbReference>
<sequence>ATNNCFTICARHENRDVAAAIIFTFANTAFYYHGASRKLPAGIPAAQLVQWTAIQEAKRRGMAHYNF</sequence>
<dbReference type="InterPro" id="IPR016181">
    <property type="entry name" value="Acyl_CoA_acyltransferase"/>
</dbReference>
<proteinExistence type="predicted"/>
<dbReference type="AlphaFoldDB" id="A0A2M6WYI6"/>
<dbReference type="GO" id="GO:0044038">
    <property type="term" value="P:cell wall macromolecule biosynthetic process"/>
    <property type="evidence" value="ECO:0007669"/>
    <property type="project" value="InterPro"/>
</dbReference>
<reference evidence="2" key="1">
    <citation type="submission" date="2017-09" db="EMBL/GenBank/DDBJ databases">
        <title>Depth-based differentiation of microbial function through sediment-hosted aquifers and enrichment of novel symbionts in the deep terrestrial subsurface.</title>
        <authorList>
            <person name="Probst A.J."/>
            <person name="Ladd B."/>
            <person name="Jarett J.K."/>
            <person name="Geller-Mcgrath D.E."/>
            <person name="Sieber C.M.K."/>
            <person name="Emerson J.B."/>
            <person name="Anantharaman K."/>
            <person name="Thomas B.C."/>
            <person name="Malmstrom R."/>
            <person name="Stieglmeier M."/>
            <person name="Klingl A."/>
            <person name="Woyke T."/>
            <person name="Ryan C.M."/>
            <person name="Banfield J.F."/>
        </authorList>
    </citation>
    <scope>NUCLEOTIDE SEQUENCE [LARGE SCALE GENOMIC DNA]</scope>
</reference>
<protein>
    <submittedName>
        <fullName evidence="1">Uncharacterized protein</fullName>
    </submittedName>
</protein>
<dbReference type="InterPro" id="IPR003447">
    <property type="entry name" value="FEMABX"/>
</dbReference>
<dbReference type="Pfam" id="PF02388">
    <property type="entry name" value="FemAB"/>
    <property type="match status" value="1"/>
</dbReference>
<feature type="non-terminal residue" evidence="1">
    <location>
        <position position="1"/>
    </location>
</feature>
<dbReference type="Gene3D" id="3.40.630.30">
    <property type="match status" value="1"/>
</dbReference>
<name>A0A2M6WYI6_9BACT</name>
<feature type="non-terminal residue" evidence="1">
    <location>
        <position position="67"/>
    </location>
</feature>
<accession>A0A2M6WYI6</accession>
<evidence type="ECO:0000313" key="1">
    <source>
        <dbReference type="EMBL" id="PIT97853.1"/>
    </source>
</evidence>
<organism evidence="1 2">
    <name type="scientific">Candidatus Andersenbacteria bacterium CG10_big_fil_rev_8_21_14_0_10_54_11</name>
    <dbReference type="NCBI Taxonomy" id="1974485"/>
    <lineage>
        <taxon>Bacteria</taxon>
        <taxon>Candidatus Anderseniibacteriota</taxon>
    </lineage>
</organism>